<sequence>MPRPPIVKSRRAVVAGAGIAGLTAAYRLQQAGWTVEVFEAEPRAGGRVETITRHGYCVDTGATAFAARYPIATQLAKELGLRMVDTAPYLGVYRGGRVRLLRLDRLLRSGLTTDALSWSTKLRLARVVFDVARASLRGMLSYDDLRAAAPLDTETARDYIRRLAGDEADTYLGEPITRALLLANSDKVSRVELMSGLVNAVAGHLSTLAGGQAAIIDALLSRVQTVHLRSPVVSLTDTADGVRLGYRDPEGQTKTVEADACVVATPLPVAASLCAAANPRLATLNDALRFTRAINVAVGTTRAPDTPAFLVQLPAAEDPEICMIIVESNKAPDRAPAGHGLLSVSWEMSAAAAWMQRSDDELIARSLQTVLRLFPELRDTVDFTYVRRWPVALPQTRVGVYQQIAEFTSHIDPTSRIQFAGDYLSQTGQNTAVAWGNRAAANLQEHHGHSVYTKQEEFTHG</sequence>
<dbReference type="InterPro" id="IPR036188">
    <property type="entry name" value="FAD/NAD-bd_sf"/>
</dbReference>
<dbReference type="InterPro" id="IPR002937">
    <property type="entry name" value="Amino_oxidase"/>
</dbReference>
<name>A0A024K2I8_9MYCO</name>
<reference evidence="2" key="2">
    <citation type="submission" date="2014-04" db="EMBL/GenBank/DDBJ databases">
        <authorList>
            <person name="Xu Y.W."/>
            <person name="Yang Q."/>
        </authorList>
    </citation>
    <scope>NUCLEOTIDE SEQUENCE</scope>
    <source>
        <strain evidence="2">DSM 44626</strain>
    </source>
</reference>
<gene>
    <name evidence="2" type="primary">hemY_2</name>
    <name evidence="2" type="ORF">BN973_04663</name>
</gene>
<evidence type="ECO:0000313" key="2">
    <source>
        <dbReference type="EMBL" id="CDO90270.1"/>
    </source>
</evidence>
<evidence type="ECO:0000259" key="1">
    <source>
        <dbReference type="Pfam" id="PF01593"/>
    </source>
</evidence>
<dbReference type="EMBL" id="HG964446">
    <property type="protein sequence ID" value="CDO90270.1"/>
    <property type="molecule type" value="Genomic_DNA"/>
</dbReference>
<dbReference type="PANTHER" id="PTHR42923">
    <property type="entry name" value="PROTOPORPHYRINOGEN OXIDASE"/>
    <property type="match status" value="1"/>
</dbReference>
<dbReference type="SUPFAM" id="SSF54373">
    <property type="entry name" value="FAD-linked reductases, C-terminal domain"/>
    <property type="match status" value="1"/>
</dbReference>
<dbReference type="GO" id="GO:0016491">
    <property type="term" value="F:oxidoreductase activity"/>
    <property type="evidence" value="ECO:0007669"/>
    <property type="project" value="InterPro"/>
</dbReference>
<dbReference type="Proteomes" id="UP000028880">
    <property type="component" value="Unassembled WGS sequence"/>
</dbReference>
<dbReference type="Gene3D" id="1.10.3110.10">
    <property type="entry name" value="protoporphyrinogen ix oxidase, domain 3"/>
    <property type="match status" value="1"/>
</dbReference>
<dbReference type="RefSeq" id="WP_084163508.1">
    <property type="nucleotide sequence ID" value="NZ_HG964446.1"/>
</dbReference>
<dbReference type="STRING" id="47839.BN973_04663"/>
<proteinExistence type="predicted"/>
<dbReference type="OrthoDB" id="4554493at2"/>
<dbReference type="eggNOG" id="COG1232">
    <property type="taxonomic scope" value="Bacteria"/>
</dbReference>
<dbReference type="Gene3D" id="3.90.660.20">
    <property type="entry name" value="Protoporphyrinogen oxidase, mitochondrial, domain 2"/>
    <property type="match status" value="1"/>
</dbReference>
<feature type="domain" description="Amine oxidase" evidence="1">
    <location>
        <begin position="19"/>
        <end position="442"/>
    </location>
</feature>
<protein>
    <submittedName>
        <fullName evidence="2">Protoporphyrinogen oxidase</fullName>
    </submittedName>
</protein>
<dbReference type="InterPro" id="IPR050464">
    <property type="entry name" value="Zeta_carotene_desat/Oxidored"/>
</dbReference>
<organism evidence="2">
    <name type="scientific">Mycobacterium triplex</name>
    <dbReference type="NCBI Taxonomy" id="47839"/>
    <lineage>
        <taxon>Bacteria</taxon>
        <taxon>Bacillati</taxon>
        <taxon>Actinomycetota</taxon>
        <taxon>Actinomycetes</taxon>
        <taxon>Mycobacteriales</taxon>
        <taxon>Mycobacteriaceae</taxon>
        <taxon>Mycobacterium</taxon>
        <taxon>Mycobacterium simiae complex</taxon>
    </lineage>
</organism>
<dbReference type="SUPFAM" id="SSF51905">
    <property type="entry name" value="FAD/NAD(P)-binding domain"/>
    <property type="match status" value="1"/>
</dbReference>
<dbReference type="AlphaFoldDB" id="A0A024K2I8"/>
<dbReference type="HOGENOM" id="CLU_042782_0_0_11"/>
<reference evidence="2" key="1">
    <citation type="journal article" date="2014" name="Genome Announc.">
        <title>Draft Genome Sequence of Mycobacterium triplex DSM 44626.</title>
        <authorList>
            <person name="Sassi M."/>
            <person name="Croce O."/>
            <person name="Robert C."/>
            <person name="Raoult D."/>
            <person name="Drancourt M."/>
        </authorList>
    </citation>
    <scope>NUCLEOTIDE SEQUENCE [LARGE SCALE GENOMIC DNA]</scope>
    <source>
        <strain evidence="2">DSM 44626</strain>
    </source>
</reference>
<dbReference type="Pfam" id="PF01593">
    <property type="entry name" value="Amino_oxidase"/>
    <property type="match status" value="1"/>
</dbReference>
<dbReference type="Gene3D" id="3.50.50.60">
    <property type="entry name" value="FAD/NAD(P)-binding domain"/>
    <property type="match status" value="1"/>
</dbReference>
<accession>A0A024K2I8</accession>